<evidence type="ECO:0000313" key="3">
    <source>
        <dbReference type="EMBL" id="MBB4928801.1"/>
    </source>
</evidence>
<protein>
    <submittedName>
        <fullName evidence="3">Uncharacterized protein</fullName>
    </submittedName>
</protein>
<dbReference type="Proteomes" id="UP000540506">
    <property type="component" value="Unassembled WGS sequence"/>
</dbReference>
<keyword evidence="2" id="KW-0472">Membrane</keyword>
<reference evidence="3 4" key="1">
    <citation type="submission" date="2020-08" db="EMBL/GenBank/DDBJ databases">
        <title>Sequencing the genomes of 1000 actinobacteria strains.</title>
        <authorList>
            <person name="Klenk H.-P."/>
        </authorList>
    </citation>
    <scope>NUCLEOTIDE SEQUENCE [LARGE SCALE GENOMIC DNA]</scope>
    <source>
        <strain evidence="3 4">DSM 41654</strain>
    </source>
</reference>
<feature type="region of interest" description="Disordered" evidence="1">
    <location>
        <begin position="1"/>
        <end position="23"/>
    </location>
</feature>
<keyword evidence="4" id="KW-1185">Reference proteome</keyword>
<feature type="compositionally biased region" description="Low complexity" evidence="1">
    <location>
        <begin position="69"/>
        <end position="100"/>
    </location>
</feature>
<gene>
    <name evidence="3" type="ORF">FHR34_007898</name>
</gene>
<feature type="compositionally biased region" description="Basic residues" evidence="1">
    <location>
        <begin position="1"/>
        <end position="13"/>
    </location>
</feature>
<evidence type="ECO:0000256" key="1">
    <source>
        <dbReference type="SAM" id="MobiDB-lite"/>
    </source>
</evidence>
<name>A0A7W7VZQ4_KITKI</name>
<proteinExistence type="predicted"/>
<comment type="caution">
    <text evidence="3">The sequence shown here is derived from an EMBL/GenBank/DDBJ whole genome shotgun (WGS) entry which is preliminary data.</text>
</comment>
<feature type="transmembrane region" description="Helical" evidence="2">
    <location>
        <begin position="37"/>
        <end position="58"/>
    </location>
</feature>
<accession>A0A7W7VZQ4</accession>
<organism evidence="3 4">
    <name type="scientific">Kitasatospora kifunensis</name>
    <name type="common">Streptomyces kifunensis</name>
    <dbReference type="NCBI Taxonomy" id="58351"/>
    <lineage>
        <taxon>Bacteria</taxon>
        <taxon>Bacillati</taxon>
        <taxon>Actinomycetota</taxon>
        <taxon>Actinomycetes</taxon>
        <taxon>Kitasatosporales</taxon>
        <taxon>Streptomycetaceae</taxon>
        <taxon>Kitasatospora</taxon>
    </lineage>
</organism>
<dbReference type="RefSeq" id="WP_184946413.1">
    <property type="nucleotide sequence ID" value="NZ_JACHJV010000003.1"/>
</dbReference>
<evidence type="ECO:0000256" key="2">
    <source>
        <dbReference type="SAM" id="Phobius"/>
    </source>
</evidence>
<keyword evidence="2" id="KW-0812">Transmembrane</keyword>
<sequence>MSRRAAPRRRRAANRSANRTPGSELHRLLSLPARRNLRWPVIVGLVTACGGLYAQVLLTAPPMPPSKAPVPAAGTASGTTTRTVSGTTTAGTVSGTTYRP</sequence>
<feature type="region of interest" description="Disordered" evidence="1">
    <location>
        <begin position="66"/>
        <end position="100"/>
    </location>
</feature>
<keyword evidence="2" id="KW-1133">Transmembrane helix</keyword>
<evidence type="ECO:0000313" key="4">
    <source>
        <dbReference type="Proteomes" id="UP000540506"/>
    </source>
</evidence>
<dbReference type="AlphaFoldDB" id="A0A7W7VZQ4"/>
<dbReference type="EMBL" id="JACHJV010000003">
    <property type="protein sequence ID" value="MBB4928801.1"/>
    <property type="molecule type" value="Genomic_DNA"/>
</dbReference>